<gene>
    <name evidence="1" type="ORF">M0812_15653</name>
</gene>
<reference evidence="1" key="1">
    <citation type="submission" date="2022-08" db="EMBL/GenBank/DDBJ databases">
        <title>Novel sulphate-reducing endosymbionts in the free-living metamonad Anaeramoeba.</title>
        <authorList>
            <person name="Jerlstrom-Hultqvist J."/>
            <person name="Cepicka I."/>
            <person name="Gallot-Lavallee L."/>
            <person name="Salas-Leiva D."/>
            <person name="Curtis B.A."/>
            <person name="Zahonova K."/>
            <person name="Pipaliya S."/>
            <person name="Dacks J."/>
            <person name="Roger A.J."/>
        </authorList>
    </citation>
    <scope>NUCLEOTIDE SEQUENCE</scope>
    <source>
        <strain evidence="1">Busselton2</strain>
    </source>
</reference>
<protein>
    <submittedName>
        <fullName evidence="1">Uncharacterized protein</fullName>
    </submittedName>
</protein>
<comment type="caution">
    <text evidence="1">The sequence shown here is derived from an EMBL/GenBank/DDBJ whole genome shotgun (WGS) entry which is preliminary data.</text>
</comment>
<sequence length="112" mass="12865">MTTFHFQSNFKLTESGMNTTPANDHLFPKSFHSTTKIIPNIIIGDQKNDDNFVEPKLLPFIEQKIQPPLSLPIFCSKEESNRNRPIDQTTINIFPICIKAQEITIPNHLMEL</sequence>
<dbReference type="AlphaFoldDB" id="A0AAV7ZCI1"/>
<dbReference type="Proteomes" id="UP001146793">
    <property type="component" value="Unassembled WGS sequence"/>
</dbReference>
<name>A0AAV7ZCI1_9EUKA</name>
<dbReference type="EMBL" id="JANTQA010000032">
    <property type="protein sequence ID" value="KAJ3439619.1"/>
    <property type="molecule type" value="Genomic_DNA"/>
</dbReference>
<proteinExistence type="predicted"/>
<evidence type="ECO:0000313" key="1">
    <source>
        <dbReference type="EMBL" id="KAJ3439619.1"/>
    </source>
</evidence>
<accession>A0AAV7ZCI1</accession>
<organism evidence="1 2">
    <name type="scientific">Anaeramoeba flamelloides</name>
    <dbReference type="NCBI Taxonomy" id="1746091"/>
    <lineage>
        <taxon>Eukaryota</taxon>
        <taxon>Metamonada</taxon>
        <taxon>Anaeramoebidae</taxon>
        <taxon>Anaeramoeba</taxon>
    </lineage>
</organism>
<evidence type="ECO:0000313" key="2">
    <source>
        <dbReference type="Proteomes" id="UP001146793"/>
    </source>
</evidence>